<name>A0AAV2I159_LYMST</name>
<evidence type="ECO:0000256" key="1">
    <source>
        <dbReference type="SAM" id="SignalP"/>
    </source>
</evidence>
<keyword evidence="1" id="KW-0732">Signal</keyword>
<protein>
    <submittedName>
        <fullName evidence="2">Uncharacterized protein</fullName>
    </submittedName>
</protein>
<feature type="signal peptide" evidence="1">
    <location>
        <begin position="1"/>
        <end position="17"/>
    </location>
</feature>
<dbReference type="EMBL" id="CAXITT010000356">
    <property type="protein sequence ID" value="CAL1539804.1"/>
    <property type="molecule type" value="Genomic_DNA"/>
</dbReference>
<reference evidence="2 3" key="1">
    <citation type="submission" date="2024-04" db="EMBL/GenBank/DDBJ databases">
        <authorList>
            <consortium name="Genoscope - CEA"/>
            <person name="William W."/>
        </authorList>
    </citation>
    <scope>NUCLEOTIDE SEQUENCE [LARGE SCALE GENOMIC DNA]</scope>
</reference>
<evidence type="ECO:0000313" key="3">
    <source>
        <dbReference type="Proteomes" id="UP001497497"/>
    </source>
</evidence>
<keyword evidence="3" id="KW-1185">Reference proteome</keyword>
<sequence>MIFLVVFAVFCLGALEARPSLPINGQLNIFNPPDKRAISLAEFILQNPNLNIFNPPDKRAISLAEFILQNPNLNIFNPPDKRAISLAEFILQNPNLNIFNPPDKRAISLAEFILQNPPLNVFNPPNKREVSEDVQDIVLTEPLKDLLLNPLFFTSKKSVQPVFNFNWTKILEELPLVVSRKSEVSGDVQDIVLTEPLKDLLLNPLFFTSKKSVQPVLNINWTKLLEELPLVVSRKSENIKKAVIDWNSLPQIPLLLSKKSERDVIDWKNIILPELPLLLSKKSERDVIDWKNIILPELPLLLSKKSERDKSERDVIDWKNIILPQLEDILSRNSEASKRSNVDWASLLLPQTALVS</sequence>
<accession>A0AAV2I159</accession>
<proteinExistence type="predicted"/>
<feature type="chain" id="PRO_5043371093" evidence="1">
    <location>
        <begin position="18"/>
        <end position="356"/>
    </location>
</feature>
<dbReference type="AlphaFoldDB" id="A0AAV2I159"/>
<dbReference type="Proteomes" id="UP001497497">
    <property type="component" value="Unassembled WGS sequence"/>
</dbReference>
<gene>
    <name evidence="2" type="ORF">GSLYS_00013537001</name>
</gene>
<organism evidence="2 3">
    <name type="scientific">Lymnaea stagnalis</name>
    <name type="common">Great pond snail</name>
    <name type="synonym">Helix stagnalis</name>
    <dbReference type="NCBI Taxonomy" id="6523"/>
    <lineage>
        <taxon>Eukaryota</taxon>
        <taxon>Metazoa</taxon>
        <taxon>Spiralia</taxon>
        <taxon>Lophotrochozoa</taxon>
        <taxon>Mollusca</taxon>
        <taxon>Gastropoda</taxon>
        <taxon>Heterobranchia</taxon>
        <taxon>Euthyneura</taxon>
        <taxon>Panpulmonata</taxon>
        <taxon>Hygrophila</taxon>
        <taxon>Lymnaeoidea</taxon>
        <taxon>Lymnaeidae</taxon>
        <taxon>Lymnaea</taxon>
    </lineage>
</organism>
<evidence type="ECO:0000313" key="2">
    <source>
        <dbReference type="EMBL" id="CAL1539804.1"/>
    </source>
</evidence>
<comment type="caution">
    <text evidence="2">The sequence shown here is derived from an EMBL/GenBank/DDBJ whole genome shotgun (WGS) entry which is preliminary data.</text>
</comment>